<dbReference type="SMART" id="SM00355">
    <property type="entry name" value="ZnF_C2H2"/>
    <property type="match status" value="11"/>
</dbReference>
<gene>
    <name evidence="14" type="ORF">R5R35_011797</name>
</gene>
<evidence type="ECO:0000256" key="2">
    <source>
        <dbReference type="ARBA" id="ARBA00006991"/>
    </source>
</evidence>
<evidence type="ECO:0000313" key="14">
    <source>
        <dbReference type="EMBL" id="KAK7869730.1"/>
    </source>
</evidence>
<evidence type="ECO:0000256" key="11">
    <source>
        <dbReference type="PROSITE-ProRule" id="PRU00042"/>
    </source>
</evidence>
<feature type="region of interest" description="Disordered" evidence="12">
    <location>
        <begin position="1"/>
        <end position="79"/>
    </location>
</feature>
<dbReference type="PANTHER" id="PTHR24393">
    <property type="entry name" value="ZINC FINGER PROTEIN"/>
    <property type="match status" value="1"/>
</dbReference>
<feature type="domain" description="C2H2-type" evidence="13">
    <location>
        <begin position="382"/>
        <end position="409"/>
    </location>
</feature>
<evidence type="ECO:0000256" key="12">
    <source>
        <dbReference type="SAM" id="MobiDB-lite"/>
    </source>
</evidence>
<feature type="domain" description="C2H2-type" evidence="13">
    <location>
        <begin position="410"/>
        <end position="437"/>
    </location>
</feature>
<protein>
    <recommendedName>
        <fullName evidence="13">C2H2-type domain-containing protein</fullName>
    </recommendedName>
</protein>
<dbReference type="GO" id="GO:0030674">
    <property type="term" value="F:protein-macromolecule adaptor activity"/>
    <property type="evidence" value="ECO:0007669"/>
    <property type="project" value="UniProtKB-ARBA"/>
</dbReference>
<dbReference type="FunFam" id="3.30.160.60:FF:001485">
    <property type="entry name" value="Krueppel-related zinc finger protein"/>
    <property type="match status" value="1"/>
</dbReference>
<keyword evidence="15" id="KW-1185">Reference proteome</keyword>
<dbReference type="FunFam" id="3.30.160.60:FF:001498">
    <property type="entry name" value="Zinc finger protein 404"/>
    <property type="match status" value="1"/>
</dbReference>
<keyword evidence="8" id="KW-0238">DNA-binding</keyword>
<dbReference type="GO" id="GO:0005634">
    <property type="term" value="C:nucleus"/>
    <property type="evidence" value="ECO:0007669"/>
    <property type="project" value="UniProtKB-SubCell"/>
</dbReference>
<dbReference type="Gene3D" id="3.30.160.60">
    <property type="entry name" value="Classic Zinc Finger"/>
    <property type="match status" value="10"/>
</dbReference>
<dbReference type="FunFam" id="3.30.160.60:FF:000096">
    <property type="entry name" value="Zinc finger and BTB domain-containing protein 18 isoform 1"/>
    <property type="match status" value="2"/>
</dbReference>
<dbReference type="GO" id="GO:0000785">
    <property type="term" value="C:chromatin"/>
    <property type="evidence" value="ECO:0007669"/>
    <property type="project" value="UniProtKB-ARBA"/>
</dbReference>
<feature type="domain" description="C2H2-type" evidence="13">
    <location>
        <begin position="438"/>
        <end position="465"/>
    </location>
</feature>
<dbReference type="GO" id="GO:0001228">
    <property type="term" value="F:DNA-binding transcription activator activity, RNA polymerase II-specific"/>
    <property type="evidence" value="ECO:0007669"/>
    <property type="project" value="TreeGrafter"/>
</dbReference>
<keyword evidence="4" id="KW-0677">Repeat</keyword>
<evidence type="ECO:0000313" key="15">
    <source>
        <dbReference type="Proteomes" id="UP001378592"/>
    </source>
</evidence>
<evidence type="ECO:0000256" key="10">
    <source>
        <dbReference type="ARBA" id="ARBA00023242"/>
    </source>
</evidence>
<feature type="domain" description="C2H2-type" evidence="13">
    <location>
        <begin position="338"/>
        <end position="361"/>
    </location>
</feature>
<feature type="domain" description="C2H2-type" evidence="13">
    <location>
        <begin position="254"/>
        <end position="281"/>
    </location>
</feature>
<dbReference type="FunFam" id="3.30.160.60:FF:002343">
    <property type="entry name" value="Zinc finger protein 33A"/>
    <property type="match status" value="2"/>
</dbReference>
<reference evidence="14 15" key="1">
    <citation type="submission" date="2024-03" db="EMBL/GenBank/DDBJ databases">
        <title>The genome assembly and annotation of the cricket Gryllus longicercus Weissman &amp; Gray.</title>
        <authorList>
            <person name="Szrajer S."/>
            <person name="Gray D."/>
            <person name="Ylla G."/>
        </authorList>
    </citation>
    <scope>NUCLEOTIDE SEQUENCE [LARGE SCALE GENOMIC DNA]</scope>
    <source>
        <strain evidence="14">DAG 2021-001</strain>
        <tissue evidence="14">Whole body minus gut</tissue>
    </source>
</reference>
<dbReference type="GO" id="GO:0003682">
    <property type="term" value="F:chromatin binding"/>
    <property type="evidence" value="ECO:0007669"/>
    <property type="project" value="UniProtKB-ARBA"/>
</dbReference>
<evidence type="ECO:0000256" key="7">
    <source>
        <dbReference type="ARBA" id="ARBA00023015"/>
    </source>
</evidence>
<proteinExistence type="inferred from homology"/>
<evidence type="ECO:0000256" key="5">
    <source>
        <dbReference type="ARBA" id="ARBA00022771"/>
    </source>
</evidence>
<feature type="domain" description="C2H2-type" evidence="13">
    <location>
        <begin position="226"/>
        <end position="253"/>
    </location>
</feature>
<evidence type="ECO:0000256" key="8">
    <source>
        <dbReference type="ARBA" id="ARBA00023125"/>
    </source>
</evidence>
<evidence type="ECO:0000256" key="9">
    <source>
        <dbReference type="ARBA" id="ARBA00023163"/>
    </source>
</evidence>
<keyword evidence="3" id="KW-0479">Metal-binding</keyword>
<feature type="region of interest" description="Disordered" evidence="12">
    <location>
        <begin position="138"/>
        <end position="157"/>
    </location>
</feature>
<dbReference type="AlphaFoldDB" id="A0AAN9ZCN8"/>
<feature type="compositionally biased region" description="Basic and acidic residues" evidence="12">
    <location>
        <begin position="42"/>
        <end position="77"/>
    </location>
</feature>
<feature type="compositionally biased region" description="Basic and acidic residues" evidence="12">
    <location>
        <begin position="21"/>
        <end position="33"/>
    </location>
</feature>
<organism evidence="14 15">
    <name type="scientific">Gryllus longicercus</name>
    <dbReference type="NCBI Taxonomy" id="2509291"/>
    <lineage>
        <taxon>Eukaryota</taxon>
        <taxon>Metazoa</taxon>
        <taxon>Ecdysozoa</taxon>
        <taxon>Arthropoda</taxon>
        <taxon>Hexapoda</taxon>
        <taxon>Insecta</taxon>
        <taxon>Pterygota</taxon>
        <taxon>Neoptera</taxon>
        <taxon>Polyneoptera</taxon>
        <taxon>Orthoptera</taxon>
        <taxon>Ensifera</taxon>
        <taxon>Gryllidea</taxon>
        <taxon>Grylloidea</taxon>
        <taxon>Gryllidae</taxon>
        <taxon>Gryllinae</taxon>
        <taxon>Gryllus</taxon>
    </lineage>
</organism>
<dbReference type="PANTHER" id="PTHR24393:SF15">
    <property type="entry name" value="IP01243P-RELATED"/>
    <property type="match status" value="1"/>
</dbReference>
<feature type="domain" description="C2H2-type" evidence="13">
    <location>
        <begin position="466"/>
        <end position="493"/>
    </location>
</feature>
<dbReference type="FunFam" id="3.30.160.60:FF:000688">
    <property type="entry name" value="zinc finger protein 197 isoform X1"/>
    <property type="match status" value="1"/>
</dbReference>
<dbReference type="PROSITE" id="PS00028">
    <property type="entry name" value="ZINC_FINGER_C2H2_1"/>
    <property type="match status" value="10"/>
</dbReference>
<evidence type="ECO:0000256" key="1">
    <source>
        <dbReference type="ARBA" id="ARBA00004123"/>
    </source>
</evidence>
<dbReference type="SUPFAM" id="SSF57667">
    <property type="entry name" value="beta-beta-alpha zinc fingers"/>
    <property type="match status" value="6"/>
</dbReference>
<comment type="similarity">
    <text evidence="2">Belongs to the krueppel C2H2-type zinc-finger protein family.</text>
</comment>
<keyword evidence="6" id="KW-0862">Zinc</keyword>
<comment type="caution">
    <text evidence="14">The sequence shown here is derived from an EMBL/GenBank/DDBJ whole genome shotgun (WGS) entry which is preliminary data.</text>
</comment>
<dbReference type="FunFam" id="3.30.160.60:FF:000557">
    <property type="entry name" value="zinc finger and SCAN domain-containing protein 29"/>
    <property type="match status" value="1"/>
</dbReference>
<accession>A0AAN9ZCN8</accession>
<keyword evidence="7" id="KW-0805">Transcription regulation</keyword>
<feature type="domain" description="C2H2-type" evidence="13">
    <location>
        <begin position="310"/>
        <end position="337"/>
    </location>
</feature>
<dbReference type="Proteomes" id="UP001378592">
    <property type="component" value="Unassembled WGS sequence"/>
</dbReference>
<keyword evidence="5 11" id="KW-0863">Zinc-finger</keyword>
<dbReference type="GO" id="GO:0008270">
    <property type="term" value="F:zinc ion binding"/>
    <property type="evidence" value="ECO:0007669"/>
    <property type="project" value="UniProtKB-KW"/>
</dbReference>
<evidence type="ECO:0000256" key="6">
    <source>
        <dbReference type="ARBA" id="ARBA00022833"/>
    </source>
</evidence>
<feature type="domain" description="C2H2-type" evidence="13">
    <location>
        <begin position="282"/>
        <end position="309"/>
    </location>
</feature>
<feature type="domain" description="C2H2-type" evidence="13">
    <location>
        <begin position="167"/>
        <end position="195"/>
    </location>
</feature>
<dbReference type="InterPro" id="IPR036236">
    <property type="entry name" value="Znf_C2H2_sf"/>
</dbReference>
<dbReference type="EMBL" id="JAZDUA010000070">
    <property type="protein sequence ID" value="KAK7869730.1"/>
    <property type="molecule type" value="Genomic_DNA"/>
</dbReference>
<dbReference type="InterPro" id="IPR013087">
    <property type="entry name" value="Znf_C2H2_type"/>
</dbReference>
<evidence type="ECO:0000256" key="3">
    <source>
        <dbReference type="ARBA" id="ARBA00022723"/>
    </source>
</evidence>
<dbReference type="GO" id="GO:0000978">
    <property type="term" value="F:RNA polymerase II cis-regulatory region sequence-specific DNA binding"/>
    <property type="evidence" value="ECO:0007669"/>
    <property type="project" value="TreeGrafter"/>
</dbReference>
<dbReference type="PROSITE" id="PS50157">
    <property type="entry name" value="ZINC_FINGER_C2H2_2"/>
    <property type="match status" value="11"/>
</dbReference>
<feature type="domain" description="C2H2-type" evidence="13">
    <location>
        <begin position="494"/>
        <end position="522"/>
    </location>
</feature>
<dbReference type="Pfam" id="PF00096">
    <property type="entry name" value="zf-C2H2"/>
    <property type="match status" value="8"/>
</dbReference>
<comment type="subcellular location">
    <subcellularLocation>
        <location evidence="1">Nucleus</location>
    </subcellularLocation>
</comment>
<evidence type="ECO:0000256" key="4">
    <source>
        <dbReference type="ARBA" id="ARBA00022737"/>
    </source>
</evidence>
<dbReference type="GO" id="GO:0040029">
    <property type="term" value="P:epigenetic regulation of gene expression"/>
    <property type="evidence" value="ECO:0007669"/>
    <property type="project" value="UniProtKB-ARBA"/>
</dbReference>
<keyword evidence="10" id="KW-0539">Nucleus</keyword>
<evidence type="ECO:0000259" key="13">
    <source>
        <dbReference type="PROSITE" id="PS50157"/>
    </source>
</evidence>
<sequence length="534" mass="60622">MSSEVSSQERPAVISITGEIENPRHVEKQKETRGAQTSTEDMPVKAENRSEEDMRTRKPVADVGNLKEESNSEEPDHLGVNLDAASPVPFDSWLHVIMEERAVGEVQVLGAVGSDKTEVGTRHMVDRANGPRLIAASGFQESRSRNALSRRNRNENGTNALQERAAFPCTDCGLSFASAVYLKSHSTHCRQRRAPAYRNHLDSSSTLNIGANPQQNPDLHVGQMRFSCEQCYKAFSSAYNLERHRRTHSGERHCECQTCGAAFADPWHLQRHERIHTGERPYRCNLCGESFTESGKLKRHERIHSGERPYRCEVCGMDFRVSSHLKTHRRIHTGERPYQCTECSLSFISCSVLHRHRRKQHGVPSIPGAISDSTRHFPVLLLSCELCHKAFSSAYNLERHRRIHRGEKPYKCQTCSAVFGDTWLLKRHERTHTGERPYRCDVCGEAFIESSKLKRHSRVHTGERPYRCEICGTEFKVSSHLTMHKRIHTGDKPYQCEECDKAFARGSILHRHRQRVHGVPVPVPTCINAPGVCS</sequence>
<name>A0AAN9ZCN8_9ORTH</name>
<keyword evidence="9" id="KW-0804">Transcription</keyword>
<dbReference type="FunFam" id="3.30.160.60:FF:000512">
    <property type="entry name" value="zinc finger protein 197 isoform X1"/>
    <property type="match status" value="1"/>
</dbReference>
<dbReference type="FunFam" id="3.30.160.60:FF:000690">
    <property type="entry name" value="Zinc finger protein 354C"/>
    <property type="match status" value="1"/>
</dbReference>